<organism evidence="1 2">
    <name type="scientific">Lepraria finkii</name>
    <dbReference type="NCBI Taxonomy" id="1340010"/>
    <lineage>
        <taxon>Eukaryota</taxon>
        <taxon>Fungi</taxon>
        <taxon>Dikarya</taxon>
        <taxon>Ascomycota</taxon>
        <taxon>Pezizomycotina</taxon>
        <taxon>Lecanoromycetes</taxon>
        <taxon>OSLEUM clade</taxon>
        <taxon>Lecanoromycetidae</taxon>
        <taxon>Lecanorales</taxon>
        <taxon>Lecanorineae</taxon>
        <taxon>Stereocaulaceae</taxon>
        <taxon>Lepraria</taxon>
    </lineage>
</organism>
<name>A0ABR4BF78_9LECA</name>
<evidence type="ECO:0000313" key="1">
    <source>
        <dbReference type="EMBL" id="KAL2055656.1"/>
    </source>
</evidence>
<dbReference type="EMBL" id="JBHFEH010000010">
    <property type="protein sequence ID" value="KAL2055656.1"/>
    <property type="molecule type" value="Genomic_DNA"/>
</dbReference>
<keyword evidence="2" id="KW-1185">Reference proteome</keyword>
<comment type="caution">
    <text evidence="1">The sequence shown here is derived from an EMBL/GenBank/DDBJ whole genome shotgun (WGS) entry which is preliminary data.</text>
</comment>
<gene>
    <name evidence="1" type="ORF">ABVK25_003898</name>
</gene>
<reference evidence="1 2" key="1">
    <citation type="submission" date="2024-09" db="EMBL/GenBank/DDBJ databases">
        <title>Rethinking Asexuality: The Enigmatic Case of Functional Sexual Genes in Lepraria (Stereocaulaceae).</title>
        <authorList>
            <person name="Doellman M."/>
            <person name="Sun Y."/>
            <person name="Barcenas-Pena A."/>
            <person name="Lumbsch H.T."/>
            <person name="Grewe F."/>
        </authorList>
    </citation>
    <scope>NUCLEOTIDE SEQUENCE [LARGE SCALE GENOMIC DNA]</scope>
    <source>
        <strain evidence="1 2">Grewe 0041</strain>
    </source>
</reference>
<dbReference type="Proteomes" id="UP001590951">
    <property type="component" value="Unassembled WGS sequence"/>
</dbReference>
<evidence type="ECO:0008006" key="3">
    <source>
        <dbReference type="Google" id="ProtNLM"/>
    </source>
</evidence>
<accession>A0ABR4BF78</accession>
<evidence type="ECO:0000313" key="2">
    <source>
        <dbReference type="Proteomes" id="UP001590951"/>
    </source>
</evidence>
<protein>
    <recommendedName>
        <fullName evidence="3">Fumarylacetoacetate hydrolase</fullName>
    </recommendedName>
</protein>
<proteinExistence type="predicted"/>
<sequence length="186" mass="20084">MKKVYNVFIGLANDAVVKLSDKGNIPTFLERVSEGRAKISFLHPDAKLHGVLAHPPFGGSVSTPEDLSNMTVICTLDDGNFATVSTIGYSDFGPVTVRQALLDGLQAMESIEMRADQADFLMKAQVWRAPYTDLSLDYSILPGNNTEPCHTFDTVFVGTQVRLGVNTGRANAIGQGLPSNEASNKH</sequence>